<dbReference type="InterPro" id="IPR007276">
    <property type="entry name" value="Nop14"/>
</dbReference>
<reference evidence="8 9" key="1">
    <citation type="journal article" date="2019" name="Sci. Rep.">
        <title>Comparative genomics of chytrid fungi reveal insights into the obligate biotrophic and pathogenic lifestyle of Synchytrium endobioticum.</title>
        <authorList>
            <person name="van de Vossenberg B.T.L.H."/>
            <person name="Warris S."/>
            <person name="Nguyen H.D.T."/>
            <person name="van Gent-Pelzer M.P.E."/>
            <person name="Joly D.L."/>
            <person name="van de Geest H.C."/>
            <person name="Bonants P.J.M."/>
            <person name="Smith D.S."/>
            <person name="Levesque C.A."/>
            <person name="van der Lee T.A.J."/>
        </authorList>
    </citation>
    <scope>NUCLEOTIDE SEQUENCE [LARGE SCALE GENOMIC DNA]</scope>
    <source>
        <strain evidence="8 9">JEL517</strain>
    </source>
</reference>
<evidence type="ECO:0000313" key="8">
    <source>
        <dbReference type="EMBL" id="TPX35308.1"/>
    </source>
</evidence>
<evidence type="ECO:0000256" key="5">
    <source>
        <dbReference type="ARBA" id="ARBA00023242"/>
    </source>
</evidence>
<evidence type="ECO:0000256" key="4">
    <source>
        <dbReference type="ARBA" id="ARBA00022552"/>
    </source>
</evidence>
<dbReference type="GO" id="GO:0032040">
    <property type="term" value="C:small-subunit processome"/>
    <property type="evidence" value="ECO:0007669"/>
    <property type="project" value="InterPro"/>
</dbReference>
<comment type="subcellular location">
    <subcellularLocation>
        <location evidence="1">Nucleus</location>
        <location evidence="1">Nucleolus</location>
    </subcellularLocation>
</comment>
<name>A0A507C7K4_9FUNG</name>
<gene>
    <name evidence="8" type="ORF">SmJEL517_g02315</name>
</gene>
<evidence type="ECO:0000256" key="6">
    <source>
        <dbReference type="ARBA" id="ARBA00024695"/>
    </source>
</evidence>
<dbReference type="GO" id="GO:0030490">
    <property type="term" value="P:maturation of SSU-rRNA"/>
    <property type="evidence" value="ECO:0007669"/>
    <property type="project" value="TreeGrafter"/>
</dbReference>
<dbReference type="EMBL" id="QEAO01000009">
    <property type="protein sequence ID" value="TPX35308.1"/>
    <property type="molecule type" value="Genomic_DNA"/>
</dbReference>
<feature type="region of interest" description="Disordered" evidence="7">
    <location>
        <begin position="1"/>
        <end position="50"/>
    </location>
</feature>
<evidence type="ECO:0000256" key="1">
    <source>
        <dbReference type="ARBA" id="ARBA00004604"/>
    </source>
</evidence>
<evidence type="ECO:0008006" key="10">
    <source>
        <dbReference type="Google" id="ProtNLM"/>
    </source>
</evidence>
<dbReference type="OrthoDB" id="441771at2759"/>
<evidence type="ECO:0000313" key="9">
    <source>
        <dbReference type="Proteomes" id="UP000319731"/>
    </source>
</evidence>
<dbReference type="PANTHER" id="PTHR23183:SF0">
    <property type="entry name" value="NUCLEOLAR PROTEIN 14"/>
    <property type="match status" value="1"/>
</dbReference>
<accession>A0A507C7K4</accession>
<keyword evidence="3" id="KW-0690">Ribosome biogenesis</keyword>
<keyword evidence="4" id="KW-0698">rRNA processing</keyword>
<protein>
    <recommendedName>
        <fullName evidence="10">Nucleolar protein 14</fullName>
    </recommendedName>
</protein>
<dbReference type="Pfam" id="PF04147">
    <property type="entry name" value="Nop14"/>
    <property type="match status" value="1"/>
</dbReference>
<keyword evidence="5" id="KW-0539">Nucleus</keyword>
<feature type="region of interest" description="Disordered" evidence="7">
    <location>
        <begin position="885"/>
        <end position="907"/>
    </location>
</feature>
<dbReference type="Proteomes" id="UP000319731">
    <property type="component" value="Unassembled WGS sequence"/>
</dbReference>
<organism evidence="8 9">
    <name type="scientific">Synchytrium microbalum</name>
    <dbReference type="NCBI Taxonomy" id="1806994"/>
    <lineage>
        <taxon>Eukaryota</taxon>
        <taxon>Fungi</taxon>
        <taxon>Fungi incertae sedis</taxon>
        <taxon>Chytridiomycota</taxon>
        <taxon>Chytridiomycota incertae sedis</taxon>
        <taxon>Chytridiomycetes</taxon>
        <taxon>Synchytriales</taxon>
        <taxon>Synchytriaceae</taxon>
        <taxon>Synchytrium</taxon>
    </lineage>
</organism>
<comment type="function">
    <text evidence="6">Involved in nucleolar processing of pre-18S ribosomal RNA. Has a role in the nuclear export of 40S pre-ribosomal subunit to the cytoplasm.</text>
</comment>
<dbReference type="RefSeq" id="XP_031025835.1">
    <property type="nucleotide sequence ID" value="XM_031168243.1"/>
</dbReference>
<comment type="caution">
    <text evidence="8">The sequence shown here is derived from an EMBL/GenBank/DDBJ whole genome shotgun (WGS) entry which is preliminary data.</text>
</comment>
<dbReference type="GeneID" id="42003540"/>
<keyword evidence="9" id="KW-1185">Reference proteome</keyword>
<feature type="compositionally biased region" description="Acidic residues" evidence="7">
    <location>
        <begin position="396"/>
        <end position="441"/>
    </location>
</feature>
<dbReference type="GO" id="GO:0030692">
    <property type="term" value="C:Noc4p-Nop14p complex"/>
    <property type="evidence" value="ECO:0007669"/>
    <property type="project" value="TreeGrafter"/>
</dbReference>
<sequence length="907" mass="102553">MPSTKRGPSALKKLKDYKKTVTSQYNLGSKGKNKRRPLPTDAAPTGHQPSFPNLFELQVNKAKHHVLNRHVTGSVGRPAAFAKKAGEVRRKTLGQELKSRKKDTAFIDNRFGEFDAHMTLQDKVTKTAKKQQRNEKSSLFNLEEENLTHLGQSLDDLEDLNGGFERVDSDDDGQVDKKFVKDFHFGGFDKEKDARLSKSDVMKEVIAKSKHHKALRQKEHEDDIDLMDQVDAELDDIRALLGPQKNHLRARFRNESEKQKQASDDYDQVVKSLVFESRATPSDRIKSSEEIKIAHDRKMLELEADRVRRMKPDGGIPIRRETQADDLDLDYTMNDDEIINDDGDDTAQDSEKIRAMSAMPLTYVDGKLVNNEIFMKKKRKRQDDEDENVDINVGEDQLESDASDEDDGSATTESGEEDDEDMEGDGEEAEFEESEVDVDDVADVENADGMIEDQEVEEEAIEGEQEEEVASAVAVPPIIPKTIVAKAAMTSEANVASLPSIDLDDFVLSFKPKKLEKQLTQLREACKGKPANIRETLYFRILDQLEATPLKFKSFDVLAQHVIVLARLCPSVAMEDALRRLTRMEDGLKSYLSDGWPSCQDLLLIRLFGLIFPTTDFDHPVITPMVLLLCRFLSLVRVNERADVIAGLFLCNLLLDFQSVAKRYLPEVMPFLVGTLQQVSSRKSGAGLFELASIDSSIFENVDWTAESIPLDLRTRDIPDGMCVTIVETTLRLISAFSQLWSENPAHPEIFSSVHKFAESLSDSIPFNKNASFESSLFLLTTTLSQGIEKAVASREPLKFKSRKPVAIPTFMPKFEEGYSLDRRYNPERAFVEKKKLEFLHRKEFRGAVRELKKDAAFIATESLRAKKEASEVYNAKMKRIMGQLGGQEGDARKFERSVANKKQKRR</sequence>
<comment type="similarity">
    <text evidence="2">Belongs to the NOP14 family.</text>
</comment>
<evidence type="ECO:0000256" key="7">
    <source>
        <dbReference type="SAM" id="MobiDB-lite"/>
    </source>
</evidence>
<evidence type="ECO:0000256" key="2">
    <source>
        <dbReference type="ARBA" id="ARBA00007466"/>
    </source>
</evidence>
<proteinExistence type="inferred from homology"/>
<dbReference type="PANTHER" id="PTHR23183">
    <property type="entry name" value="NOP14"/>
    <property type="match status" value="1"/>
</dbReference>
<dbReference type="STRING" id="1806994.A0A507C7K4"/>
<feature type="compositionally biased region" description="Basic and acidic residues" evidence="7">
    <location>
        <begin position="890"/>
        <end position="899"/>
    </location>
</feature>
<dbReference type="AlphaFoldDB" id="A0A507C7K4"/>
<feature type="region of interest" description="Disordered" evidence="7">
    <location>
        <begin position="378"/>
        <end position="441"/>
    </location>
</feature>
<evidence type="ECO:0000256" key="3">
    <source>
        <dbReference type="ARBA" id="ARBA00022517"/>
    </source>
</evidence>